<feature type="transmembrane region" description="Helical" evidence="1">
    <location>
        <begin position="14"/>
        <end position="35"/>
    </location>
</feature>
<dbReference type="AlphaFoldDB" id="A0A2T7PSP2"/>
<keyword evidence="1" id="KW-0812">Transmembrane</keyword>
<comment type="caution">
    <text evidence="2">The sequence shown here is derived from an EMBL/GenBank/DDBJ whole genome shotgun (WGS) entry which is preliminary data.</text>
</comment>
<evidence type="ECO:0000256" key="1">
    <source>
        <dbReference type="SAM" id="Phobius"/>
    </source>
</evidence>
<name>A0A2T7PSP2_POMCA</name>
<dbReference type="EMBL" id="PZQS01000002">
    <property type="protein sequence ID" value="PVD36435.1"/>
    <property type="molecule type" value="Genomic_DNA"/>
</dbReference>
<accession>A0A2T7PSP2</accession>
<reference evidence="2 3" key="1">
    <citation type="submission" date="2018-04" db="EMBL/GenBank/DDBJ databases">
        <title>The genome of golden apple snail Pomacea canaliculata provides insight into stress tolerance and invasive adaptation.</title>
        <authorList>
            <person name="Liu C."/>
            <person name="Liu B."/>
            <person name="Ren Y."/>
            <person name="Zhang Y."/>
            <person name="Wang H."/>
            <person name="Li S."/>
            <person name="Jiang F."/>
            <person name="Yin L."/>
            <person name="Zhang G."/>
            <person name="Qian W."/>
            <person name="Fan W."/>
        </authorList>
    </citation>
    <scope>NUCLEOTIDE SEQUENCE [LARGE SCALE GENOMIC DNA]</scope>
    <source>
        <strain evidence="2">SZHN2017</strain>
        <tissue evidence="2">Muscle</tissue>
    </source>
</reference>
<keyword evidence="1" id="KW-0472">Membrane</keyword>
<organism evidence="2 3">
    <name type="scientific">Pomacea canaliculata</name>
    <name type="common">Golden apple snail</name>
    <dbReference type="NCBI Taxonomy" id="400727"/>
    <lineage>
        <taxon>Eukaryota</taxon>
        <taxon>Metazoa</taxon>
        <taxon>Spiralia</taxon>
        <taxon>Lophotrochozoa</taxon>
        <taxon>Mollusca</taxon>
        <taxon>Gastropoda</taxon>
        <taxon>Caenogastropoda</taxon>
        <taxon>Architaenioglossa</taxon>
        <taxon>Ampullarioidea</taxon>
        <taxon>Ampullariidae</taxon>
        <taxon>Pomacea</taxon>
    </lineage>
</organism>
<gene>
    <name evidence="2" type="ORF">C0Q70_03419</name>
</gene>
<protein>
    <submittedName>
        <fullName evidence="2">Uncharacterized protein</fullName>
    </submittedName>
</protein>
<dbReference type="Gene3D" id="3.40.50.11350">
    <property type="match status" value="1"/>
</dbReference>
<evidence type="ECO:0000313" key="3">
    <source>
        <dbReference type="Proteomes" id="UP000245119"/>
    </source>
</evidence>
<dbReference type="STRING" id="400727.A0A2T7PSP2"/>
<dbReference type="Proteomes" id="UP000245119">
    <property type="component" value="Linkage Group LG2"/>
</dbReference>
<sequence>MVYLLLFTVHVHPYHALLVSLGLCIVTVAVSLLYLEDASLKMPHDRLQHLPTRSITTAAPSVSHAGLDHAQSDTDDIQVWPIRVGVGRSKHGAKWADPDPRDALAVGSDVKVLNNLEIVARNISHHSVRSNYLKKESWRLRVVQEDGSVVIPPHLLNAVRPEINSRKRYIIYLCHANISCCGWGDRQHGILSTYVISLVTNRTFGVEMSSPCDEDAYALLLNTNVMQTIDFDAVYPEDVVYLTTNYDYFYALRSNPHYSQIFRRKVHGKPRPVIFADLWQNVFKLNKRVRRRIDRAIKMARPTPHHKLICGHVRLGRNPSIPNDSEIVRSKVLDMFPGQAVDVKGDIMHIDKSQVEDGCVGFEKVLADQYLLSTCDVLVLTYSVFGKSAAYMRRSNHDLYFMDNSTIKPLRLFKEKT</sequence>
<dbReference type="OrthoDB" id="428346at2759"/>
<keyword evidence="3" id="KW-1185">Reference proteome</keyword>
<proteinExistence type="predicted"/>
<keyword evidence="1" id="KW-1133">Transmembrane helix</keyword>
<evidence type="ECO:0000313" key="2">
    <source>
        <dbReference type="EMBL" id="PVD36435.1"/>
    </source>
</evidence>